<accession>A0A7J9H3T7</accession>
<protein>
    <submittedName>
        <fullName evidence="1">Uncharacterized protein</fullName>
    </submittedName>
</protein>
<keyword evidence="2" id="KW-1185">Reference proteome</keyword>
<name>A0A7J9H3T7_9ROSI</name>
<sequence length="50" mass="5690">MEKKVFQMEQEGKLDEGFLAEVSAQLRQVSTFCGLFHFVLMVIKTVLLVA</sequence>
<gene>
    <name evidence="1" type="ORF">Gohar_004033</name>
</gene>
<dbReference type="Proteomes" id="UP000593560">
    <property type="component" value="Unassembled WGS sequence"/>
</dbReference>
<evidence type="ECO:0000313" key="1">
    <source>
        <dbReference type="EMBL" id="MBA0804450.1"/>
    </source>
</evidence>
<comment type="caution">
    <text evidence="1">The sequence shown here is derived from an EMBL/GenBank/DDBJ whole genome shotgun (WGS) entry which is preliminary data.</text>
</comment>
<dbReference type="OrthoDB" id="2020333at2759"/>
<dbReference type="EMBL" id="JABFAD010000008">
    <property type="protein sequence ID" value="MBA0804450.1"/>
    <property type="molecule type" value="Genomic_DNA"/>
</dbReference>
<evidence type="ECO:0000313" key="2">
    <source>
        <dbReference type="Proteomes" id="UP000593560"/>
    </source>
</evidence>
<organism evidence="1 2">
    <name type="scientific">Gossypium harknessii</name>
    <dbReference type="NCBI Taxonomy" id="34285"/>
    <lineage>
        <taxon>Eukaryota</taxon>
        <taxon>Viridiplantae</taxon>
        <taxon>Streptophyta</taxon>
        <taxon>Embryophyta</taxon>
        <taxon>Tracheophyta</taxon>
        <taxon>Spermatophyta</taxon>
        <taxon>Magnoliopsida</taxon>
        <taxon>eudicotyledons</taxon>
        <taxon>Gunneridae</taxon>
        <taxon>Pentapetalae</taxon>
        <taxon>rosids</taxon>
        <taxon>malvids</taxon>
        <taxon>Malvales</taxon>
        <taxon>Malvaceae</taxon>
        <taxon>Malvoideae</taxon>
        <taxon>Gossypium</taxon>
    </lineage>
</organism>
<dbReference type="AlphaFoldDB" id="A0A7J9H3T7"/>
<reference evidence="1 2" key="1">
    <citation type="journal article" date="2019" name="Genome Biol. Evol.">
        <title>Insights into the evolution of the New World diploid cottons (Gossypium, subgenus Houzingenia) based on genome sequencing.</title>
        <authorList>
            <person name="Grover C.E."/>
            <person name="Arick M.A. 2nd"/>
            <person name="Thrash A."/>
            <person name="Conover J.L."/>
            <person name="Sanders W.S."/>
            <person name="Peterson D.G."/>
            <person name="Frelichowski J.E."/>
            <person name="Scheffler J.A."/>
            <person name="Scheffler B.E."/>
            <person name="Wendel J.F."/>
        </authorList>
    </citation>
    <scope>NUCLEOTIDE SEQUENCE [LARGE SCALE GENOMIC DNA]</scope>
    <source>
        <strain evidence="1">0</strain>
        <tissue evidence="1">Leaf</tissue>
    </source>
</reference>
<proteinExistence type="predicted"/>